<dbReference type="PATRIC" id="fig|1122985.7.peg.1491"/>
<proteinExistence type="predicted"/>
<evidence type="ECO:0000313" key="4">
    <source>
        <dbReference type="Proteomes" id="UP000027442"/>
    </source>
</evidence>
<protein>
    <recommendedName>
        <fullName evidence="2">NigD-like C-terminal domain-containing protein</fullName>
    </recommendedName>
</protein>
<organism evidence="3 4">
    <name type="scientific">Hoylesella loescheii DSM 19665 = JCM 12249 = ATCC 15930</name>
    <dbReference type="NCBI Taxonomy" id="1122985"/>
    <lineage>
        <taxon>Bacteria</taxon>
        <taxon>Pseudomonadati</taxon>
        <taxon>Bacteroidota</taxon>
        <taxon>Bacteroidia</taxon>
        <taxon>Bacteroidales</taxon>
        <taxon>Prevotellaceae</taxon>
        <taxon>Hoylesella</taxon>
    </lineage>
</organism>
<keyword evidence="1" id="KW-0472">Membrane</keyword>
<dbReference type="InterPro" id="IPR035376">
    <property type="entry name" value="NigD_C"/>
</dbReference>
<accession>A0A069QHZ6</accession>
<evidence type="ECO:0000256" key="1">
    <source>
        <dbReference type="SAM" id="Phobius"/>
    </source>
</evidence>
<dbReference type="Pfam" id="PF17415">
    <property type="entry name" value="NigD_C"/>
    <property type="match status" value="1"/>
</dbReference>
<dbReference type="PROSITE" id="PS51257">
    <property type="entry name" value="PROKAR_LIPOPROTEIN"/>
    <property type="match status" value="1"/>
</dbReference>
<dbReference type="eggNOG" id="ENOG50330NV">
    <property type="taxonomic scope" value="Bacteria"/>
</dbReference>
<dbReference type="Gene3D" id="2.60.40.2370">
    <property type="entry name" value="NigD-like, C-terminal beta sandwich domain"/>
    <property type="match status" value="1"/>
</dbReference>
<dbReference type="InterPro" id="IPR038143">
    <property type="entry name" value="NigD-like_C_dom_sf"/>
</dbReference>
<feature type="domain" description="NigD-like C-terminal" evidence="2">
    <location>
        <begin position="119"/>
        <end position="210"/>
    </location>
</feature>
<dbReference type="AlphaFoldDB" id="A0A069QHZ6"/>
<dbReference type="Proteomes" id="UP000027442">
    <property type="component" value="Unassembled WGS sequence"/>
</dbReference>
<dbReference type="RefSeq" id="WP_018968172.1">
    <property type="nucleotide sequence ID" value="NZ_KB899222.1"/>
</dbReference>
<feature type="transmembrane region" description="Helical" evidence="1">
    <location>
        <begin position="7"/>
        <end position="29"/>
    </location>
</feature>
<evidence type="ECO:0000259" key="2">
    <source>
        <dbReference type="Pfam" id="PF17415"/>
    </source>
</evidence>
<keyword evidence="1" id="KW-0812">Transmembrane</keyword>
<evidence type="ECO:0000313" key="3">
    <source>
        <dbReference type="EMBL" id="KDR52483.1"/>
    </source>
</evidence>
<name>A0A069QHZ6_HOYLO</name>
<sequence>MNPRNPISGLAGLSIGVAFVFVLAMLITFSACETNSYETGDGINSYLKAHFAEAHTATNATLAFAVTDEGDTLRFPPNTSNKALTKADSVYRVLYYYDQRGKNVNPRSIVPIPVVTLSDSTNLPTDPVTFEAAWVSKNRKYFNIAFSLKVGRTDEPDRKQRIGVVRDSLVTTPGGDHTLYMHLAHSQNGVPQHYSQRVYISLPLKKIPANTRFVFRVQDYRRMIMVER</sequence>
<keyword evidence="4" id="KW-1185">Reference proteome</keyword>
<keyword evidence="1" id="KW-1133">Transmembrane helix</keyword>
<dbReference type="HOGENOM" id="CLU_104503_1_0_10"/>
<reference evidence="3 4" key="1">
    <citation type="submission" date="2013-08" db="EMBL/GenBank/DDBJ databases">
        <authorList>
            <person name="Weinstock G."/>
            <person name="Sodergren E."/>
            <person name="Wylie T."/>
            <person name="Fulton L."/>
            <person name="Fulton R."/>
            <person name="Fronick C."/>
            <person name="O'Laughlin M."/>
            <person name="Godfrey J."/>
            <person name="Miner T."/>
            <person name="Herter B."/>
            <person name="Appelbaum E."/>
            <person name="Cordes M."/>
            <person name="Lek S."/>
            <person name="Wollam A."/>
            <person name="Pepin K.H."/>
            <person name="Palsikar V.B."/>
            <person name="Mitreva M."/>
            <person name="Wilson R.K."/>
        </authorList>
    </citation>
    <scope>NUCLEOTIDE SEQUENCE [LARGE SCALE GENOMIC DNA]</scope>
    <source>
        <strain evidence="3 4">ATCC 15930</strain>
    </source>
</reference>
<comment type="caution">
    <text evidence="3">The sequence shown here is derived from an EMBL/GenBank/DDBJ whole genome shotgun (WGS) entry which is preliminary data.</text>
</comment>
<gene>
    <name evidence="3" type="ORF">HMPREF1991_01436</name>
</gene>
<dbReference type="EMBL" id="JNGW01000062">
    <property type="protein sequence ID" value="KDR52483.1"/>
    <property type="molecule type" value="Genomic_DNA"/>
</dbReference>